<protein>
    <submittedName>
        <fullName evidence="2">Uncharacterized protein</fullName>
    </submittedName>
</protein>
<evidence type="ECO:0000256" key="1">
    <source>
        <dbReference type="SAM" id="MobiDB-lite"/>
    </source>
</evidence>
<accession>A0A498RYM0</accession>
<reference evidence="2 3" key="1">
    <citation type="submission" date="2018-08" db="EMBL/GenBank/DDBJ databases">
        <authorList>
            <person name="Laetsch R D."/>
            <person name="Stevens L."/>
            <person name="Kumar S."/>
            <person name="Blaxter L. M."/>
        </authorList>
    </citation>
    <scope>NUCLEOTIDE SEQUENCE [LARGE SCALE GENOMIC DNA]</scope>
</reference>
<dbReference type="AlphaFoldDB" id="A0A498RYM0"/>
<evidence type="ECO:0000313" key="3">
    <source>
        <dbReference type="Proteomes" id="UP000276991"/>
    </source>
</evidence>
<dbReference type="Proteomes" id="UP000276991">
    <property type="component" value="Unassembled WGS sequence"/>
</dbReference>
<sequence>MGVTTTDNDEQGASEMAAAKPKERQFQVVPVPGTFTRGRWKCWDYKDKTSETGAVIDFTDKSDKHSLSISIGENPVGCRIFVPHGQTDTINHTISEPYLIPTSDTSSAAISQAIDVSNVGKESSTIVVTSIAPPSATPVHGTPSSASISPVISNVTIAETKGKIPDQENLLSLQTTASSPVLNIGGVAPAHTPQIYRTPSATTSYLQPLSEIPDNVVQPSFTAEPVATNVPLAATETDDP</sequence>
<proteinExistence type="predicted"/>
<keyword evidence="3" id="KW-1185">Reference proteome</keyword>
<gene>
    <name evidence="2" type="ORF">NAV_LOCUS735</name>
</gene>
<organism evidence="2 3">
    <name type="scientific">Acanthocheilonema viteae</name>
    <name type="common">Filarial nematode worm</name>
    <name type="synonym">Dipetalonema viteae</name>
    <dbReference type="NCBI Taxonomy" id="6277"/>
    <lineage>
        <taxon>Eukaryota</taxon>
        <taxon>Metazoa</taxon>
        <taxon>Ecdysozoa</taxon>
        <taxon>Nematoda</taxon>
        <taxon>Chromadorea</taxon>
        <taxon>Rhabditida</taxon>
        <taxon>Spirurina</taxon>
        <taxon>Spiruromorpha</taxon>
        <taxon>Filarioidea</taxon>
        <taxon>Onchocercidae</taxon>
        <taxon>Acanthocheilonema</taxon>
    </lineage>
</organism>
<evidence type="ECO:0000313" key="2">
    <source>
        <dbReference type="EMBL" id="VBB25905.1"/>
    </source>
</evidence>
<feature type="region of interest" description="Disordered" evidence="1">
    <location>
        <begin position="1"/>
        <end position="25"/>
    </location>
</feature>
<dbReference type="EMBL" id="UPTC01000050">
    <property type="protein sequence ID" value="VBB25905.1"/>
    <property type="molecule type" value="Genomic_DNA"/>
</dbReference>
<dbReference type="OrthoDB" id="5806782at2759"/>
<name>A0A498RYM0_ACAVI</name>
<dbReference type="STRING" id="6277.A0A498RYM0"/>